<evidence type="ECO:0000313" key="1">
    <source>
        <dbReference type="EMBL" id="KAF2634347.1"/>
    </source>
</evidence>
<dbReference type="AlphaFoldDB" id="A0A6A6RH15"/>
<reference evidence="1" key="1">
    <citation type="journal article" date="2020" name="Stud. Mycol.">
        <title>101 Dothideomycetes genomes: a test case for predicting lifestyles and emergence of pathogens.</title>
        <authorList>
            <person name="Haridas S."/>
            <person name="Albert R."/>
            <person name="Binder M."/>
            <person name="Bloem J."/>
            <person name="Labutti K."/>
            <person name="Salamov A."/>
            <person name="Andreopoulos B."/>
            <person name="Baker S."/>
            <person name="Barry K."/>
            <person name="Bills G."/>
            <person name="Bluhm B."/>
            <person name="Cannon C."/>
            <person name="Castanera R."/>
            <person name="Culley D."/>
            <person name="Daum C."/>
            <person name="Ezra D."/>
            <person name="Gonzalez J."/>
            <person name="Henrissat B."/>
            <person name="Kuo A."/>
            <person name="Liang C."/>
            <person name="Lipzen A."/>
            <person name="Lutzoni F."/>
            <person name="Magnuson J."/>
            <person name="Mondo S."/>
            <person name="Nolan M."/>
            <person name="Ohm R."/>
            <person name="Pangilinan J."/>
            <person name="Park H.-J."/>
            <person name="Ramirez L."/>
            <person name="Alfaro M."/>
            <person name="Sun H."/>
            <person name="Tritt A."/>
            <person name="Yoshinaga Y."/>
            <person name="Zwiers L.-H."/>
            <person name="Turgeon B."/>
            <person name="Goodwin S."/>
            <person name="Spatafora J."/>
            <person name="Crous P."/>
            <person name="Grigoriev I."/>
        </authorList>
    </citation>
    <scope>NUCLEOTIDE SEQUENCE</scope>
    <source>
        <strain evidence="1">CBS 473.64</strain>
    </source>
</reference>
<dbReference type="OrthoDB" id="3791338at2759"/>
<protein>
    <submittedName>
        <fullName evidence="1">Uncharacterized protein</fullName>
    </submittedName>
</protein>
<accession>A0A6A6RH15</accession>
<keyword evidence="2" id="KW-1185">Reference proteome</keyword>
<dbReference type="EMBL" id="MU006837">
    <property type="protein sequence ID" value="KAF2634347.1"/>
    <property type="molecule type" value="Genomic_DNA"/>
</dbReference>
<organism evidence="1 2">
    <name type="scientific">Massarina eburnea CBS 473.64</name>
    <dbReference type="NCBI Taxonomy" id="1395130"/>
    <lineage>
        <taxon>Eukaryota</taxon>
        <taxon>Fungi</taxon>
        <taxon>Dikarya</taxon>
        <taxon>Ascomycota</taxon>
        <taxon>Pezizomycotina</taxon>
        <taxon>Dothideomycetes</taxon>
        <taxon>Pleosporomycetidae</taxon>
        <taxon>Pleosporales</taxon>
        <taxon>Massarineae</taxon>
        <taxon>Massarinaceae</taxon>
        <taxon>Massarina</taxon>
    </lineage>
</organism>
<dbReference type="Proteomes" id="UP000799753">
    <property type="component" value="Unassembled WGS sequence"/>
</dbReference>
<name>A0A6A6RH15_9PLEO</name>
<feature type="non-terminal residue" evidence="1">
    <location>
        <position position="1"/>
    </location>
</feature>
<proteinExistence type="predicted"/>
<evidence type="ECO:0000313" key="2">
    <source>
        <dbReference type="Proteomes" id="UP000799753"/>
    </source>
</evidence>
<sequence length="104" mass="12005">ITSKLKDIENYIPFAPLRKKPFPIQLRLVYGAQFRLDSYLKIDQEYYVRGDGLECVEVGDTGLMCRLYKSKSGSIAQLNDFLRNRERESRNVVVGTLGLERLAF</sequence>
<gene>
    <name evidence="1" type="ORF">P280DRAFT_474705</name>
</gene>